<feature type="transmembrane region" description="Helical" evidence="5">
    <location>
        <begin position="196"/>
        <end position="215"/>
    </location>
</feature>
<dbReference type="OrthoDB" id="9810941at2"/>
<dbReference type="Gene3D" id="1.20.1250.20">
    <property type="entry name" value="MFS general substrate transporter like domains"/>
    <property type="match status" value="2"/>
</dbReference>
<dbReference type="Pfam" id="PF07690">
    <property type="entry name" value="MFS_1"/>
    <property type="match status" value="1"/>
</dbReference>
<evidence type="ECO:0000256" key="3">
    <source>
        <dbReference type="ARBA" id="ARBA00022989"/>
    </source>
</evidence>
<dbReference type="KEGG" id="zmm:Zmob_0058"/>
<feature type="transmembrane region" description="Helical" evidence="5">
    <location>
        <begin position="322"/>
        <end position="343"/>
    </location>
</feature>
<feature type="transmembrane region" description="Helical" evidence="5">
    <location>
        <begin position="349"/>
        <end position="367"/>
    </location>
</feature>
<reference evidence="6 7" key="1">
    <citation type="journal article" date="2011" name="J. Bacteriol.">
        <title>Genome sequence of the ethanol-producing Zymomonas mobilis subsp. mobilis lectotype strain ATCC 10988.</title>
        <authorList>
            <person name="Pappas K.M."/>
            <person name="Kouvelis V.N."/>
            <person name="Saunders E."/>
            <person name="Brettin T.S."/>
            <person name="Bruce D."/>
            <person name="Detter C."/>
            <person name="Balakireva M."/>
            <person name="Han C.S."/>
            <person name="Savvakis G."/>
            <person name="Kyrpides N.C."/>
            <person name="Typas M.A."/>
        </authorList>
    </citation>
    <scope>NUCLEOTIDE SEQUENCE [LARGE SCALE GENOMIC DNA]</scope>
    <source>
        <strain evidence="7">ATCC 10988 / DSM 424 / CCUG 17860 / LMG 404 / NCIMB 8938 / NRRL B-806 / ZM1</strain>
    </source>
</reference>
<evidence type="ECO:0000256" key="2">
    <source>
        <dbReference type="ARBA" id="ARBA00022692"/>
    </source>
</evidence>
<evidence type="ECO:0000256" key="1">
    <source>
        <dbReference type="ARBA" id="ARBA00004141"/>
    </source>
</evidence>
<feature type="transmembrane region" description="Helical" evidence="5">
    <location>
        <begin position="133"/>
        <end position="151"/>
    </location>
</feature>
<dbReference type="GO" id="GO:0016020">
    <property type="term" value="C:membrane"/>
    <property type="evidence" value="ECO:0007669"/>
    <property type="project" value="UniProtKB-SubCell"/>
</dbReference>
<evidence type="ECO:0000313" key="7">
    <source>
        <dbReference type="Proteomes" id="UP000001494"/>
    </source>
</evidence>
<evidence type="ECO:0000256" key="5">
    <source>
        <dbReference type="SAM" id="Phobius"/>
    </source>
</evidence>
<dbReference type="EMBL" id="CP002850">
    <property type="protein sequence ID" value="AEH61913.1"/>
    <property type="molecule type" value="Genomic_DNA"/>
</dbReference>
<protein>
    <submittedName>
        <fullName evidence="6">Major facilitator superfamily MFS_1</fullName>
    </submittedName>
</protein>
<dbReference type="AlphaFoldDB" id="A0A0H3FVT1"/>
<sequence length="373" mass="38381">MENARNGTAAIFFLLGCAIATWGALIPFVKIHTAISDGQLGYLLLCLGLGALFSLPLAGSMANRFGCRAVITTGVIITAIAVPFLATLSSAILLGGSLLIVGASVGAIDAAMNIQSVIVEKRAQRPLISGFHALYSIGGAAGSAGLALVFSKSFSPLTAGMMASALLLLILAIFWKDLLPDKGEPGSAAGIAIPKGMVWILSIICCIAFLAEGAVLDWGGVFLTSIRKLPPEQAGWGYAGYATMMTTGRLFGNKIIAKLGNVKTVFFGSLLAMAGYLAVIFIPYTPATFIGYALIGLGCADIVPVVYSVAGRQNVMPSHLAISAVTTIGYMGVLAGPIAIGFIANVVGLKISFFLIAALLAGVAVFSKKMAVQ</sequence>
<name>A0A0H3FVT1_ZYMMA</name>
<dbReference type="GO" id="GO:0022857">
    <property type="term" value="F:transmembrane transporter activity"/>
    <property type="evidence" value="ECO:0007669"/>
    <property type="project" value="InterPro"/>
</dbReference>
<dbReference type="PANTHER" id="PTHR23514">
    <property type="entry name" value="BYPASS OF STOP CODON PROTEIN 6"/>
    <property type="match status" value="1"/>
</dbReference>
<feature type="transmembrane region" description="Helical" evidence="5">
    <location>
        <begin position="264"/>
        <end position="284"/>
    </location>
</feature>
<evidence type="ECO:0000313" key="6">
    <source>
        <dbReference type="EMBL" id="AEH61913.1"/>
    </source>
</evidence>
<dbReference type="CDD" id="cd17393">
    <property type="entry name" value="MFS_MosC_like"/>
    <property type="match status" value="1"/>
</dbReference>
<feature type="transmembrane region" description="Helical" evidence="5">
    <location>
        <begin position="7"/>
        <end position="28"/>
    </location>
</feature>
<feature type="transmembrane region" description="Helical" evidence="5">
    <location>
        <begin position="235"/>
        <end position="252"/>
    </location>
</feature>
<dbReference type="InterPro" id="IPR036259">
    <property type="entry name" value="MFS_trans_sf"/>
</dbReference>
<feature type="transmembrane region" description="Helical" evidence="5">
    <location>
        <begin position="290"/>
        <end position="310"/>
    </location>
</feature>
<accession>A0A0H3FVT1</accession>
<feature type="transmembrane region" description="Helical" evidence="5">
    <location>
        <begin position="92"/>
        <end position="112"/>
    </location>
</feature>
<feature type="transmembrane region" description="Helical" evidence="5">
    <location>
        <begin position="40"/>
        <end position="58"/>
    </location>
</feature>
<keyword evidence="4 5" id="KW-0472">Membrane</keyword>
<proteinExistence type="predicted"/>
<keyword evidence="3 5" id="KW-1133">Transmembrane helix</keyword>
<dbReference type="SUPFAM" id="SSF103473">
    <property type="entry name" value="MFS general substrate transporter"/>
    <property type="match status" value="1"/>
</dbReference>
<dbReference type="eggNOG" id="COG2814">
    <property type="taxonomic scope" value="Bacteria"/>
</dbReference>
<feature type="transmembrane region" description="Helical" evidence="5">
    <location>
        <begin position="65"/>
        <end position="86"/>
    </location>
</feature>
<evidence type="ECO:0000256" key="4">
    <source>
        <dbReference type="ARBA" id="ARBA00023136"/>
    </source>
</evidence>
<dbReference type="RefSeq" id="WP_014500309.1">
    <property type="nucleotide sequence ID" value="NC_017262.1"/>
</dbReference>
<dbReference type="InterPro" id="IPR051788">
    <property type="entry name" value="MFS_Transporter"/>
</dbReference>
<keyword evidence="2 5" id="KW-0812">Transmembrane</keyword>
<dbReference type="HOGENOM" id="CLU_035309_1_0_5"/>
<organism evidence="6 7">
    <name type="scientific">Zymomonas mobilis subsp. mobilis (strain ATCC 10988 / DSM 424 / LMG 404 / NCIMB 8938 / NRRL B-806 / ZM1)</name>
    <dbReference type="NCBI Taxonomy" id="555217"/>
    <lineage>
        <taxon>Bacteria</taxon>
        <taxon>Pseudomonadati</taxon>
        <taxon>Pseudomonadota</taxon>
        <taxon>Alphaproteobacteria</taxon>
        <taxon>Sphingomonadales</taxon>
        <taxon>Zymomonadaceae</taxon>
        <taxon>Zymomonas</taxon>
    </lineage>
</organism>
<dbReference type="Proteomes" id="UP000001494">
    <property type="component" value="Chromosome"/>
</dbReference>
<comment type="subcellular location">
    <subcellularLocation>
        <location evidence="1">Membrane</location>
        <topology evidence="1">Multi-pass membrane protein</topology>
    </subcellularLocation>
</comment>
<feature type="transmembrane region" description="Helical" evidence="5">
    <location>
        <begin position="157"/>
        <end position="175"/>
    </location>
</feature>
<gene>
    <name evidence="6" type="ordered locus">Zmob_0058</name>
</gene>
<dbReference type="InterPro" id="IPR011701">
    <property type="entry name" value="MFS"/>
</dbReference>
<dbReference type="PROSITE" id="PS51257">
    <property type="entry name" value="PROKAR_LIPOPROTEIN"/>
    <property type="match status" value="1"/>
</dbReference>
<dbReference type="PANTHER" id="PTHR23514:SF13">
    <property type="entry name" value="INNER MEMBRANE PROTEIN YBJJ"/>
    <property type="match status" value="1"/>
</dbReference>